<name>A0A839AQD2_9FLAO</name>
<dbReference type="AlphaFoldDB" id="A0A839AQD2"/>
<gene>
    <name evidence="2" type="ORF">H3Z83_07940</name>
</gene>
<evidence type="ECO:0000313" key="2">
    <source>
        <dbReference type="EMBL" id="MBA6156439.1"/>
    </source>
</evidence>
<protein>
    <submittedName>
        <fullName evidence="2">Uncharacterized protein</fullName>
    </submittedName>
</protein>
<dbReference type="EMBL" id="JACGLS010000003">
    <property type="protein sequence ID" value="MBA6156439.1"/>
    <property type="molecule type" value="Genomic_DNA"/>
</dbReference>
<sequence length="143" mass="16453">MNYKRIEIIFLGIVSLISLVLSQSVIIYKTEYIGLFGLDQNAPFISIVLIVGISFIMFNHLILKISVFKNFFYSLVGITLTYIFAKIIFGIIIGFFVRLDNGKTPLGWEFQYMWSVIPIMTGLLIILTKFYGKRLKKPVKKNV</sequence>
<evidence type="ECO:0000313" key="3">
    <source>
        <dbReference type="Proteomes" id="UP000563906"/>
    </source>
</evidence>
<feature type="transmembrane region" description="Helical" evidence="1">
    <location>
        <begin position="7"/>
        <end position="28"/>
    </location>
</feature>
<dbReference type="RefSeq" id="WP_182124943.1">
    <property type="nucleotide sequence ID" value="NZ_JACGLS010000003.1"/>
</dbReference>
<keyword evidence="1" id="KW-0812">Transmembrane</keyword>
<feature type="transmembrane region" description="Helical" evidence="1">
    <location>
        <begin position="71"/>
        <end position="97"/>
    </location>
</feature>
<feature type="transmembrane region" description="Helical" evidence="1">
    <location>
        <begin position="112"/>
        <end position="132"/>
    </location>
</feature>
<keyword evidence="1" id="KW-0472">Membrane</keyword>
<organism evidence="2 3">
    <name type="scientific">Tenacibaculum pelagium</name>
    <dbReference type="NCBI Taxonomy" id="2759527"/>
    <lineage>
        <taxon>Bacteria</taxon>
        <taxon>Pseudomonadati</taxon>
        <taxon>Bacteroidota</taxon>
        <taxon>Flavobacteriia</taxon>
        <taxon>Flavobacteriales</taxon>
        <taxon>Flavobacteriaceae</taxon>
        <taxon>Tenacibaculum</taxon>
    </lineage>
</organism>
<accession>A0A839AQD2</accession>
<reference evidence="2 3" key="1">
    <citation type="submission" date="2020-07" db="EMBL/GenBank/DDBJ databases">
        <title>Bacterium isolated from marine sediment.</title>
        <authorList>
            <person name="Shang D."/>
            <person name="Du Z.-J."/>
        </authorList>
    </citation>
    <scope>NUCLEOTIDE SEQUENCE [LARGE SCALE GENOMIC DNA]</scope>
    <source>
        <strain evidence="2 3">S7007</strain>
    </source>
</reference>
<comment type="caution">
    <text evidence="2">The sequence shown here is derived from an EMBL/GenBank/DDBJ whole genome shotgun (WGS) entry which is preliminary data.</text>
</comment>
<proteinExistence type="predicted"/>
<evidence type="ECO:0000256" key="1">
    <source>
        <dbReference type="SAM" id="Phobius"/>
    </source>
</evidence>
<dbReference type="Proteomes" id="UP000563906">
    <property type="component" value="Unassembled WGS sequence"/>
</dbReference>
<keyword evidence="1" id="KW-1133">Transmembrane helix</keyword>
<feature type="transmembrane region" description="Helical" evidence="1">
    <location>
        <begin position="40"/>
        <end position="59"/>
    </location>
</feature>
<keyword evidence="3" id="KW-1185">Reference proteome</keyword>